<feature type="domain" description="Homing endonuclease LAGLIDADG" evidence="1">
    <location>
        <begin position="266"/>
        <end position="366"/>
    </location>
</feature>
<name>A7UG12_PHANO</name>
<evidence type="ECO:0000313" key="2">
    <source>
        <dbReference type="EMBL" id="ABU49446.1"/>
    </source>
</evidence>
<dbReference type="GO" id="GO:0005739">
    <property type="term" value="C:mitochondrion"/>
    <property type="evidence" value="ECO:0007669"/>
    <property type="project" value="UniProtKB-ARBA"/>
</dbReference>
<dbReference type="InterPro" id="IPR051289">
    <property type="entry name" value="LAGLIDADG_Endonuclease"/>
</dbReference>
<evidence type="ECO:0000259" key="1">
    <source>
        <dbReference type="Pfam" id="PF00961"/>
    </source>
</evidence>
<dbReference type="eggNOG" id="ENOG502SFWP">
    <property type="taxonomic scope" value="Eukaryota"/>
</dbReference>
<dbReference type="STRING" id="321614.A7UG12"/>
<dbReference type="EMBL" id="EU053989">
    <property type="protein sequence ID" value="ABU49446.1"/>
    <property type="molecule type" value="Genomic_DNA"/>
</dbReference>
<reference evidence="2" key="1">
    <citation type="journal article" date="2007" name="Plant Cell">
        <title>Dothideomycete-plant interactions illuminated by genome sequencing and EST analysis of the wheat pathogen Stagonospora nodorum.</title>
        <authorList>
            <person name="Hane J.K."/>
            <person name="Lowe R.G."/>
            <person name="Solomon P.S."/>
            <person name="Tan K.C."/>
            <person name="Schoch C.L."/>
            <person name="Spatafora J.W."/>
            <person name="Crous P.W."/>
            <person name="Kodira C."/>
            <person name="Birren B.W."/>
            <person name="Galagan J.E."/>
            <person name="Torriani S.F."/>
            <person name="McDonald B.A."/>
            <person name="Oliver R.P."/>
        </authorList>
    </citation>
    <scope>NUCLEOTIDE SEQUENCE [LARGE SCALE GENOMIC DNA]</scope>
    <source>
        <strain evidence="2">SN15</strain>
        <strain>SN15 / ATCC MYA-4574 / FGSC 10173</strain>
    </source>
</reference>
<dbReference type="PANTHER" id="PTHR36181">
    <property type="entry name" value="INTRON-ENCODED ENDONUCLEASE AI3-RELATED"/>
    <property type="match status" value="1"/>
</dbReference>
<dbReference type="InterPro" id="IPR027434">
    <property type="entry name" value="Homing_endonucl"/>
</dbReference>
<dbReference type="InterPro" id="IPR004860">
    <property type="entry name" value="LAGLIDADG_dom"/>
</dbReference>
<dbReference type="GO" id="GO:0004519">
    <property type="term" value="F:endonuclease activity"/>
    <property type="evidence" value="ECO:0007669"/>
    <property type="project" value="InterPro"/>
</dbReference>
<protein>
    <recommendedName>
        <fullName evidence="1">Homing endonuclease LAGLIDADG domain-containing protein</fullName>
    </recommendedName>
</protein>
<sequence length="396" mass="44966">MCGWSNYSGMVTTLKMRENKMDNRGSKSAILNDIVVKEQRVDGSLFIKSHLMNIRCILQGSERNRDIKLGFNMQQSWNSYIKTPSKQFDLKKFSTYRSTIVNPGVWSGLIDGEGSFSIIISKSKVRALGWRAELKFQLGLHTKDLNLLCLLQQHLGGIGSIHLAKNRDMVNYSIDSIKDLNNLILYLDKYPLLTQKAADFLLLKKAVELVNNKAHLTLEGLEKIVNIKASMNLGLSDMLISEFPGYVPVERPVINNDNVILNPYWISGFVSAEGNFDVRVPSTNSKLGYRVQLRFRISQHSRDLILMQKIVEYLGSGKIYKYAGKSSISLTIVDFKDITNILVPFFDENPIIGIKLHDYLDWCKIHSLMLNRSHLTVEGINSIRKIKSGMNTGRNF</sequence>
<geneLocation type="mitochondrion" evidence="2"/>
<dbReference type="FunFam" id="3.10.28.10:FF:000028">
    <property type="entry name" value="Laglidadg endonuclease"/>
    <property type="match status" value="2"/>
</dbReference>
<proteinExistence type="predicted"/>
<dbReference type="GeneID" id="5522517"/>
<dbReference type="RefSeq" id="YP_001427402.1">
    <property type="nucleotide sequence ID" value="NC_009746.1"/>
</dbReference>
<dbReference type="SUPFAM" id="SSF55608">
    <property type="entry name" value="Homing endonucleases"/>
    <property type="match status" value="2"/>
</dbReference>
<dbReference type="AlphaFoldDB" id="A7UG12"/>
<organism evidence="2">
    <name type="scientific">Phaeosphaeria nodorum (strain SN15 / ATCC MYA-4574 / FGSC 10173)</name>
    <name type="common">Glume blotch fungus</name>
    <name type="synonym">Parastagonospora nodorum</name>
    <dbReference type="NCBI Taxonomy" id="321614"/>
    <lineage>
        <taxon>Eukaryota</taxon>
        <taxon>Fungi</taxon>
        <taxon>Dikarya</taxon>
        <taxon>Ascomycota</taxon>
        <taxon>Pezizomycotina</taxon>
        <taxon>Dothideomycetes</taxon>
        <taxon>Pleosporomycetidae</taxon>
        <taxon>Pleosporales</taxon>
        <taxon>Pleosporineae</taxon>
        <taxon>Phaeosphaeriaceae</taxon>
        <taxon>Parastagonospora</taxon>
    </lineage>
</organism>
<dbReference type="Gene3D" id="3.10.28.10">
    <property type="entry name" value="Homing endonucleases"/>
    <property type="match status" value="2"/>
</dbReference>
<dbReference type="HOGENOM" id="CLU_057749_0_0_1"/>
<dbReference type="Pfam" id="PF00961">
    <property type="entry name" value="LAGLIDADG_1"/>
    <property type="match status" value="2"/>
</dbReference>
<dbReference type="InParanoid" id="A7UG12"/>
<feature type="domain" description="Homing endonuclease LAGLIDADG" evidence="1">
    <location>
        <begin position="106"/>
        <end position="207"/>
    </location>
</feature>
<reference evidence="2" key="2">
    <citation type="submission" date="2008-01" db="EMBL/GenBank/DDBJ databases">
        <title>WGS sequencing and annotation of the Phaeosphaeria nodorum SN15 genome.</title>
        <authorList>
            <consortium name="The Broad Institute Genome Sequencing Platform"/>
            <person name="Birren B."/>
            <person name="Lander E."/>
            <person name="Galagan J."/>
            <person name="Devon K."/>
            <person name="Nusbaum C."/>
            <person name="Jaffe D."/>
            <person name="Butler J."/>
            <person name="Alvarez P."/>
            <person name="Gnerre S."/>
            <person name="Grabherr M."/>
            <person name="Kleber M."/>
            <person name="Mauceli E."/>
            <person name="Brockman W."/>
            <person name="Rounsley S."/>
            <person name="Young S."/>
            <person name="LaButti K."/>
            <person name="Pushparaj V."/>
            <person name="DeCaprio D."/>
            <person name="Crawford M."/>
            <person name="Koehrsen M."/>
            <person name="Engels R."/>
            <person name="Montgomery P."/>
            <person name="Pearson M."/>
            <person name="Howarth C."/>
            <person name="Kodira C."/>
            <person name="Zeng Q."/>
            <person name="Yandava C."/>
            <person name="Alvarado L."/>
            <person name="Oleary S."/>
            <person name="Oliver R.O."/>
            <person name="Solomon P."/>
        </authorList>
    </citation>
    <scope>NUCLEOTIDE SEQUENCE</scope>
    <source>
        <strain evidence="2">SN15</strain>
    </source>
</reference>
<dbReference type="FunCoup" id="A7UG12">
    <property type="interactions" value="4"/>
</dbReference>
<keyword evidence="2" id="KW-0496">Mitochondrion</keyword>
<dbReference type="PANTHER" id="PTHR36181:SF4">
    <property type="entry name" value="LAGLIDADG ENDONUCLEASE"/>
    <property type="match status" value="1"/>
</dbReference>
<gene>
    <name evidence="2" type="primary">nad5</name>
</gene>
<accession>A7UG12</accession>